<sequence>MMAHLKNARVGRSRVPDVMSRRRRVPGCYRPVGERCSTVHRGRPLYRQARWTGCPCPSGASVDLRWNLLVRPFRRCRRASARKCTPNAASQGVTGASIVTSRPSTRKCSRRRNAIRRYRSPLSETRAPWPASREYRPLCTLLGMETSSVRDFKTTPPLPSSTNVSREIVRCPLVGILQIDHHFDMMVLAPSRVRNSAISIIHLLRRRVATTCTSSLPPTSCRGTATTGIFFTKQCLAEFADAWTLGTAVVHAAELETFIPPRRRLELLTITPLAAQPFVDGTLFHIPEHSVRLADFIKVRLRVVELAQVRVVFASLRYVRLISSCVMLRGTPNTS</sequence>
<accession>A0A7W9WWK3</accession>
<evidence type="ECO:0000313" key="2">
    <source>
        <dbReference type="Proteomes" id="UP000571554"/>
    </source>
</evidence>
<reference evidence="1 2" key="1">
    <citation type="submission" date="2020-08" db="EMBL/GenBank/DDBJ databases">
        <title>Above-ground endophytic microbial communities from plants in different locations in the United States.</title>
        <authorList>
            <person name="Frank C."/>
        </authorList>
    </citation>
    <scope>NUCLEOTIDE SEQUENCE [LARGE SCALE GENOMIC DNA]</scope>
    <source>
        <strain evidence="1 2">WP4_2_2</strain>
    </source>
</reference>
<comment type="caution">
    <text evidence="1">The sequence shown here is derived from an EMBL/GenBank/DDBJ whole genome shotgun (WGS) entry which is preliminary data.</text>
</comment>
<evidence type="ECO:0000313" key="1">
    <source>
        <dbReference type="EMBL" id="MBB6107039.1"/>
    </source>
</evidence>
<dbReference type="Proteomes" id="UP000571554">
    <property type="component" value="Unassembled WGS sequence"/>
</dbReference>
<keyword evidence="2" id="KW-1185">Reference proteome</keyword>
<name>A0A7W9WWK3_9BURK</name>
<protein>
    <submittedName>
        <fullName evidence="1">Uncharacterized protein</fullName>
    </submittedName>
</protein>
<proteinExistence type="predicted"/>
<organism evidence="1 2">
    <name type="scientific">Paraburkholderia bannensis</name>
    <dbReference type="NCBI Taxonomy" id="765414"/>
    <lineage>
        <taxon>Bacteria</taxon>
        <taxon>Pseudomonadati</taxon>
        <taxon>Pseudomonadota</taxon>
        <taxon>Betaproteobacteria</taxon>
        <taxon>Burkholderiales</taxon>
        <taxon>Burkholderiaceae</taxon>
        <taxon>Paraburkholderia</taxon>
    </lineage>
</organism>
<gene>
    <name evidence="1" type="ORF">F4827_006919</name>
</gene>
<dbReference type="EMBL" id="JACHBW010000038">
    <property type="protein sequence ID" value="MBB6107039.1"/>
    <property type="molecule type" value="Genomic_DNA"/>
</dbReference>
<dbReference type="AlphaFoldDB" id="A0A7W9WWK3"/>